<dbReference type="OrthoDB" id="5801724at2"/>
<keyword evidence="3" id="KW-1185">Reference proteome</keyword>
<name>I1DXK8_9GAMM</name>
<reference evidence="2 3" key="1">
    <citation type="journal article" date="2012" name="J. Bacteriol.">
        <title>Genome Sequence of the Protease-Producing Bacterium Rheinheimera nanhaiensis E407-8T, Isolated from Deep-Sea Sediment of the South China Sea.</title>
        <authorList>
            <person name="Zhang X.-Y."/>
            <person name="Zhang Y.-J."/>
            <person name="Qin Q.-L."/>
            <person name="Xie B.-B."/>
            <person name="Chen X.-L."/>
            <person name="Zhou B.-C."/>
            <person name="Zhang Y.-Z."/>
        </authorList>
    </citation>
    <scope>NUCLEOTIDE SEQUENCE [LARGE SCALE GENOMIC DNA]</scope>
    <source>
        <strain evidence="2 3">E407-8</strain>
    </source>
</reference>
<dbReference type="STRING" id="562729.RNAN_1774"/>
<organism evidence="2 3">
    <name type="scientific">Rheinheimera nanhaiensis E407-8</name>
    <dbReference type="NCBI Taxonomy" id="562729"/>
    <lineage>
        <taxon>Bacteria</taxon>
        <taxon>Pseudomonadati</taxon>
        <taxon>Pseudomonadota</taxon>
        <taxon>Gammaproteobacteria</taxon>
        <taxon>Chromatiales</taxon>
        <taxon>Chromatiaceae</taxon>
        <taxon>Rheinheimera</taxon>
    </lineage>
</organism>
<comment type="caution">
    <text evidence="2">The sequence shown here is derived from an EMBL/GenBank/DDBJ whole genome shotgun (WGS) entry which is preliminary data.</text>
</comment>
<evidence type="ECO:0000313" key="3">
    <source>
        <dbReference type="Proteomes" id="UP000004374"/>
    </source>
</evidence>
<dbReference type="RefSeq" id="WP_008220775.1">
    <property type="nucleotide sequence ID" value="NZ_BAFK01000008.1"/>
</dbReference>
<feature type="transmembrane region" description="Helical" evidence="1">
    <location>
        <begin position="6"/>
        <end position="27"/>
    </location>
</feature>
<gene>
    <name evidence="2" type="ORF">RNAN_1774</name>
</gene>
<dbReference type="Proteomes" id="UP000004374">
    <property type="component" value="Unassembled WGS sequence"/>
</dbReference>
<feature type="transmembrane region" description="Helical" evidence="1">
    <location>
        <begin position="69"/>
        <end position="90"/>
    </location>
</feature>
<keyword evidence="1" id="KW-0812">Transmembrane</keyword>
<protein>
    <submittedName>
        <fullName evidence="2">Uncharacterized protein</fullName>
    </submittedName>
</protein>
<evidence type="ECO:0000313" key="2">
    <source>
        <dbReference type="EMBL" id="GAB58786.1"/>
    </source>
</evidence>
<sequence length="130" mass="14392">MQPEQTALAIVFLAALFLLGLAGMAAFRPRLAVRFLNGFASSALAHYSEISLRLIVGTAMVIAAPDMRFSNLFILFGWLIVATSIILLLVPWRWHQRFAQAVLPPLTKRVWLFAVLALPLSVTLLYATLV</sequence>
<feature type="transmembrane region" description="Helical" evidence="1">
    <location>
        <begin position="110"/>
        <end position="129"/>
    </location>
</feature>
<keyword evidence="1" id="KW-0472">Membrane</keyword>
<accession>I1DXK8</accession>
<keyword evidence="1" id="KW-1133">Transmembrane helix</keyword>
<proteinExistence type="predicted"/>
<dbReference type="EMBL" id="BAFK01000008">
    <property type="protein sequence ID" value="GAB58786.1"/>
    <property type="molecule type" value="Genomic_DNA"/>
</dbReference>
<evidence type="ECO:0000256" key="1">
    <source>
        <dbReference type="SAM" id="Phobius"/>
    </source>
</evidence>
<dbReference type="AlphaFoldDB" id="I1DXK8"/>